<dbReference type="RefSeq" id="XP_069233911.1">
    <property type="nucleotide sequence ID" value="XM_069368888.1"/>
</dbReference>
<keyword evidence="2" id="KW-0472">Membrane</keyword>
<accession>A0AB34L2Z4</accession>
<feature type="transmembrane region" description="Helical" evidence="2">
    <location>
        <begin position="52"/>
        <end position="71"/>
    </location>
</feature>
<keyword evidence="2" id="KW-1133">Transmembrane helix</keyword>
<organism evidence="3 4">
    <name type="scientific">Cladosporium halotolerans</name>
    <dbReference type="NCBI Taxonomy" id="1052096"/>
    <lineage>
        <taxon>Eukaryota</taxon>
        <taxon>Fungi</taxon>
        <taxon>Dikarya</taxon>
        <taxon>Ascomycota</taxon>
        <taxon>Pezizomycotina</taxon>
        <taxon>Dothideomycetes</taxon>
        <taxon>Dothideomycetidae</taxon>
        <taxon>Cladosporiales</taxon>
        <taxon>Cladosporiaceae</taxon>
        <taxon>Cladosporium</taxon>
    </lineage>
</organism>
<feature type="transmembrane region" description="Helical" evidence="2">
    <location>
        <begin position="78"/>
        <end position="98"/>
    </location>
</feature>
<evidence type="ECO:0000256" key="2">
    <source>
        <dbReference type="SAM" id="Phobius"/>
    </source>
</evidence>
<sequence length="354" mass="40180">MMWLPNSPWTWTFALVAVFQAIIALAIEGYVFGQFEVSLQPNSKGTSASHSIPTYLALFIFGFLYQLVLVYDALRAKNTIQVIGLCLYNAGMLIYSGVQMTQVKEAIDTLLYPPGGGQAQISLNIWDKIYWFLLACPCVIALGTILLSGVAWKLYREFAWTIYKNISADLRLKRRYLTFQIYIALLKFDFFFFLAFTVQFLVIVGSNFTDFEFYLTIVAVPITVCFLFFAAFVTRRESYYGQAIMVVVYFAAMAYFIFKLVRMYDTGDMAKVNEYLPARKALTVFAVITILLLIATIVTACLCTRNFNKGLKPHIQRRKLESPEDPKVSPYGGANDFQGPAHPLGQIQNRMTID</sequence>
<feature type="transmembrane region" description="Helical" evidence="2">
    <location>
        <begin position="12"/>
        <end position="32"/>
    </location>
</feature>
<evidence type="ECO:0000313" key="4">
    <source>
        <dbReference type="Proteomes" id="UP000803884"/>
    </source>
</evidence>
<evidence type="ECO:0000256" key="1">
    <source>
        <dbReference type="SAM" id="MobiDB-lite"/>
    </source>
</evidence>
<dbReference type="InterPro" id="IPR040410">
    <property type="entry name" value="UPF0658_Golgi"/>
</dbReference>
<reference evidence="3 4" key="1">
    <citation type="journal article" date="2020" name="Microbiol. Resour. Announc.">
        <title>Draft Genome Sequence of a Cladosporium Species Isolated from the Mesophotic Ascidian Didemnum maculosum.</title>
        <authorList>
            <person name="Gioti A."/>
            <person name="Siaperas R."/>
            <person name="Nikolaivits E."/>
            <person name="Le Goff G."/>
            <person name="Ouazzani J."/>
            <person name="Kotoulas G."/>
            <person name="Topakas E."/>
        </authorList>
    </citation>
    <scope>NUCLEOTIDE SEQUENCE [LARGE SCALE GENOMIC DNA]</scope>
    <source>
        <strain evidence="3 4">TM138-S3</strain>
    </source>
</reference>
<feature type="transmembrane region" description="Helical" evidence="2">
    <location>
        <begin position="240"/>
        <end position="261"/>
    </location>
</feature>
<feature type="transmembrane region" description="Helical" evidence="2">
    <location>
        <begin position="281"/>
        <end position="303"/>
    </location>
</feature>
<comment type="caution">
    <text evidence="3">The sequence shown here is derived from an EMBL/GenBank/DDBJ whole genome shotgun (WGS) entry which is preliminary data.</text>
</comment>
<feature type="region of interest" description="Disordered" evidence="1">
    <location>
        <begin position="318"/>
        <end position="344"/>
    </location>
</feature>
<keyword evidence="4" id="KW-1185">Reference proteome</keyword>
<feature type="compositionally biased region" description="Basic and acidic residues" evidence="1">
    <location>
        <begin position="318"/>
        <end position="327"/>
    </location>
</feature>
<evidence type="ECO:0000313" key="3">
    <source>
        <dbReference type="EMBL" id="KAL1590806.1"/>
    </source>
</evidence>
<gene>
    <name evidence="3" type="ORF">WHR41_00282</name>
</gene>
<protein>
    <submittedName>
        <fullName evidence="3">Uncharacterized protein</fullName>
    </submittedName>
</protein>
<dbReference type="Proteomes" id="UP000803884">
    <property type="component" value="Unassembled WGS sequence"/>
</dbReference>
<dbReference type="PANTHER" id="PTHR34391:SF1">
    <property type="entry name" value="UPF0658 GOLGI APPARATUS MEMBRANE PROTEIN C1952.10C-RELATED"/>
    <property type="match status" value="1"/>
</dbReference>
<feature type="transmembrane region" description="Helical" evidence="2">
    <location>
        <begin position="213"/>
        <end position="233"/>
    </location>
</feature>
<dbReference type="GO" id="GO:0005794">
    <property type="term" value="C:Golgi apparatus"/>
    <property type="evidence" value="ECO:0007669"/>
    <property type="project" value="TreeGrafter"/>
</dbReference>
<dbReference type="AlphaFoldDB" id="A0AB34L2Z4"/>
<keyword evidence="2" id="KW-0812">Transmembrane</keyword>
<feature type="transmembrane region" description="Helical" evidence="2">
    <location>
        <begin position="129"/>
        <end position="155"/>
    </location>
</feature>
<dbReference type="GeneID" id="96001726"/>
<dbReference type="PANTHER" id="PTHR34391">
    <property type="entry name" value="UPF0658 GOLGI APPARATUS MEMBRANE PROTEIN C1952.10C-RELATED"/>
    <property type="match status" value="1"/>
</dbReference>
<name>A0AB34L2Z4_9PEZI</name>
<feature type="transmembrane region" description="Helical" evidence="2">
    <location>
        <begin position="176"/>
        <end position="201"/>
    </location>
</feature>
<dbReference type="EMBL" id="JAAQHG020000001">
    <property type="protein sequence ID" value="KAL1590806.1"/>
    <property type="molecule type" value="Genomic_DNA"/>
</dbReference>
<proteinExistence type="predicted"/>